<sequence>MRRYHITVGAKTTADGTVMTGYEFWTIDGQPIAREGDEVACPACDSTGVIVCDGPHLVDLMQARVHDVGHGQYHAVSGRVSVACFLSGAGAVGA</sequence>
<dbReference type="CDD" id="cd14744">
    <property type="entry name" value="PAAR_CT_2"/>
    <property type="match status" value="1"/>
</dbReference>
<dbReference type="Proteomes" id="UP000526003">
    <property type="component" value="Unassembled WGS sequence"/>
</dbReference>
<evidence type="ECO:0000313" key="2">
    <source>
        <dbReference type="Proteomes" id="UP000526003"/>
    </source>
</evidence>
<reference evidence="1 2" key="1">
    <citation type="submission" date="2020-08" db="EMBL/GenBank/DDBJ databases">
        <title>Pseudomonas sp. nov.</title>
        <authorList>
            <person name="Gieschler S."/>
            <person name="Fiedler G."/>
            <person name="Brinks E."/>
            <person name="Boehnlein C."/>
            <person name="Franz C.M.A.P."/>
            <person name="Kabisch J."/>
        </authorList>
    </citation>
    <scope>NUCLEOTIDE SEQUENCE [LARGE SCALE GENOMIC DNA]</scope>
    <source>
        <strain evidence="1 2">MBT-1</strain>
    </source>
</reference>
<name>A0A7X1GDF0_9PSED</name>
<dbReference type="Pfam" id="PF05488">
    <property type="entry name" value="PAAR_motif"/>
    <property type="match status" value="1"/>
</dbReference>
<organism evidence="1 2">
    <name type="scientific">Pseudomonas kielensis</name>
    <dbReference type="NCBI Taxonomy" id="2762577"/>
    <lineage>
        <taxon>Bacteria</taxon>
        <taxon>Pseudomonadati</taxon>
        <taxon>Pseudomonadota</taxon>
        <taxon>Gammaproteobacteria</taxon>
        <taxon>Pseudomonadales</taxon>
        <taxon>Pseudomonadaceae</taxon>
        <taxon>Pseudomonas</taxon>
    </lineage>
</organism>
<protein>
    <submittedName>
        <fullName evidence="1">PAAR domain-containing protein</fullName>
    </submittedName>
</protein>
<dbReference type="AlphaFoldDB" id="A0A7X1GDF0"/>
<accession>A0A7X1GDF0</accession>
<gene>
    <name evidence="1" type="ORF">H7995_11505</name>
</gene>
<proteinExistence type="predicted"/>
<keyword evidence="2" id="KW-1185">Reference proteome</keyword>
<dbReference type="EMBL" id="JACMYG010000009">
    <property type="protein sequence ID" value="MBC2690421.1"/>
    <property type="molecule type" value="Genomic_DNA"/>
</dbReference>
<dbReference type="RefSeq" id="WP_185818385.1">
    <property type="nucleotide sequence ID" value="NZ_JACMYG010000009.1"/>
</dbReference>
<evidence type="ECO:0000313" key="1">
    <source>
        <dbReference type="EMBL" id="MBC2690421.1"/>
    </source>
</evidence>
<dbReference type="InterPro" id="IPR008727">
    <property type="entry name" value="PAAR_motif"/>
</dbReference>
<comment type="caution">
    <text evidence="1">The sequence shown here is derived from an EMBL/GenBank/DDBJ whole genome shotgun (WGS) entry which is preliminary data.</text>
</comment>